<proteinExistence type="predicted"/>
<evidence type="ECO:0000313" key="2">
    <source>
        <dbReference type="WBParaSite" id="PS1159_v2.g21663.t1"/>
    </source>
</evidence>
<accession>A0AC35FWR3</accession>
<dbReference type="WBParaSite" id="PS1159_v2.g21663.t1">
    <property type="protein sequence ID" value="PS1159_v2.g21663.t1"/>
    <property type="gene ID" value="PS1159_v2.g21663"/>
</dbReference>
<evidence type="ECO:0000313" key="1">
    <source>
        <dbReference type="Proteomes" id="UP000887580"/>
    </source>
</evidence>
<reference evidence="2" key="1">
    <citation type="submission" date="2022-11" db="UniProtKB">
        <authorList>
            <consortium name="WormBaseParasite"/>
        </authorList>
    </citation>
    <scope>IDENTIFICATION</scope>
</reference>
<dbReference type="Proteomes" id="UP000887580">
    <property type="component" value="Unplaced"/>
</dbReference>
<sequence>MSQSTANSEHSPSGSYLSKMQQERFNIFKSQDPENEHFDVSFEIDGKVFSDRWTRNGEAVKIIDYCYDDFYQFLSFIYIEYCKLNDKNVFQLTDMAECYGVKLFKEYCDKFLSKMQYNVERIDKMVIFCQKYSMTKMEAALKDFIYRNFDGIISTKEFLSYEKSVVQYLSLIDYSHHKKNERLFEAVYKWTEQQIMAQKDLEDIEEGEIFDVLKEVKNEFCATFPHISSLDKTMMSIDFLMNFVVENGFDLTPAEFNAVYKKLCGGGFGLRYYYGEKSYFKDVYFLAKKQALKKQEMDFDENFSLADSVKSILSKVIPLVEFSKMDKTFVMDFVVAKGILTKEEAIFVKNDSKVITGVFKDDIGIGRTIGLKSRYYITQSSDKIIRFLDLKFRMPKTPSIVKKTDGIEWYLCLEADEILTFKHHTIVNSSDYLLAEMKSETDFSLTPNETTTIQANFNSFNDILE</sequence>
<organism evidence="1 2">
    <name type="scientific">Panagrolaimus sp. PS1159</name>
    <dbReference type="NCBI Taxonomy" id="55785"/>
    <lineage>
        <taxon>Eukaryota</taxon>
        <taxon>Metazoa</taxon>
        <taxon>Ecdysozoa</taxon>
        <taxon>Nematoda</taxon>
        <taxon>Chromadorea</taxon>
        <taxon>Rhabditida</taxon>
        <taxon>Tylenchina</taxon>
        <taxon>Panagrolaimomorpha</taxon>
        <taxon>Panagrolaimoidea</taxon>
        <taxon>Panagrolaimidae</taxon>
        <taxon>Panagrolaimus</taxon>
    </lineage>
</organism>
<protein>
    <submittedName>
        <fullName evidence="2">BACK domain-containing protein</fullName>
    </submittedName>
</protein>
<name>A0AC35FWR3_9BILA</name>